<dbReference type="EMBL" id="BOOR01000036">
    <property type="protein sequence ID" value="GII56482.1"/>
    <property type="molecule type" value="Genomic_DNA"/>
</dbReference>
<organism evidence="3 4">
    <name type="scientific">Planotetraspora thailandica</name>
    <dbReference type="NCBI Taxonomy" id="487172"/>
    <lineage>
        <taxon>Bacteria</taxon>
        <taxon>Bacillati</taxon>
        <taxon>Actinomycetota</taxon>
        <taxon>Actinomycetes</taxon>
        <taxon>Streptosporangiales</taxon>
        <taxon>Streptosporangiaceae</taxon>
        <taxon>Planotetraspora</taxon>
    </lineage>
</organism>
<gene>
    <name evidence="3" type="ORF">Pth03_48710</name>
</gene>
<evidence type="ECO:0008006" key="5">
    <source>
        <dbReference type="Google" id="ProtNLM"/>
    </source>
</evidence>
<keyword evidence="2" id="KW-0732">Signal</keyword>
<dbReference type="Proteomes" id="UP000605992">
    <property type="component" value="Unassembled WGS sequence"/>
</dbReference>
<protein>
    <recommendedName>
        <fullName evidence="5">DUF320 domain-containing protein</fullName>
    </recommendedName>
</protein>
<feature type="signal peptide" evidence="2">
    <location>
        <begin position="1"/>
        <end position="29"/>
    </location>
</feature>
<feature type="region of interest" description="Disordered" evidence="1">
    <location>
        <begin position="41"/>
        <end position="71"/>
    </location>
</feature>
<evidence type="ECO:0000256" key="1">
    <source>
        <dbReference type="SAM" id="MobiDB-lite"/>
    </source>
</evidence>
<feature type="chain" id="PRO_5035237782" description="DUF320 domain-containing protein" evidence="2">
    <location>
        <begin position="30"/>
        <end position="106"/>
    </location>
</feature>
<keyword evidence="4" id="KW-1185">Reference proteome</keyword>
<proteinExistence type="predicted"/>
<dbReference type="RefSeq" id="WP_203946623.1">
    <property type="nucleotide sequence ID" value="NZ_BOOR01000036.1"/>
</dbReference>
<sequence length="106" mass="10522">MFTKVITGLALGTALAGGALALCATTAGAESNPGHGVTIGNIGSNNTSSVRVDQSNNNSPADAGSGYVKQSNDSAVQIDNGAFVAGKEIKNKASVDVDNEPTSDVQ</sequence>
<dbReference type="AlphaFoldDB" id="A0A8J3XVF2"/>
<accession>A0A8J3XVF2</accession>
<feature type="compositionally biased region" description="Polar residues" evidence="1">
    <location>
        <begin position="41"/>
        <end position="60"/>
    </location>
</feature>
<comment type="caution">
    <text evidence="3">The sequence shown here is derived from an EMBL/GenBank/DDBJ whole genome shotgun (WGS) entry which is preliminary data.</text>
</comment>
<reference evidence="3" key="1">
    <citation type="submission" date="2021-01" db="EMBL/GenBank/DDBJ databases">
        <title>Whole genome shotgun sequence of Planotetraspora thailandica NBRC 104271.</title>
        <authorList>
            <person name="Komaki H."/>
            <person name="Tamura T."/>
        </authorList>
    </citation>
    <scope>NUCLEOTIDE SEQUENCE</scope>
    <source>
        <strain evidence="3">NBRC 104271</strain>
    </source>
</reference>
<evidence type="ECO:0000313" key="4">
    <source>
        <dbReference type="Proteomes" id="UP000605992"/>
    </source>
</evidence>
<name>A0A8J3XVF2_9ACTN</name>
<evidence type="ECO:0000313" key="3">
    <source>
        <dbReference type="EMBL" id="GII56482.1"/>
    </source>
</evidence>
<evidence type="ECO:0000256" key="2">
    <source>
        <dbReference type="SAM" id="SignalP"/>
    </source>
</evidence>